<sequence>MKKILLTLCVLFMAFAGYAQQKKIKILWAEHNYANEEKFPGAIILDGKVKIAHEGAILTCRRAFYYKKENFLKAIGNVIINQGDTIHQNSDYVDYDLTSKKAVSWGNVVLKDPKMTLKTDTLYFDRLNQKLFYKDHATIQDETNILKSKNGNYYLETKKFTATTQVTITNPDNIIESQHLDYYTSSGHAYLYGPSTIINKEDGNKIYSERGFYNTKTDISHFVKNAKLYLDDRTIEGDSLYYDKNRGFASATNNIRVIDTAQNFIAKGNYAEYFEKLDSIFMIKKAVAISVMEKDSMFVHGDTLLVTGKKEKRIIRTFNNVKIFKSDLQGKCDSLHTDQATGVTKMYFSPILWSEKSQITGDSIKLLSDKKTDKLDSLKILGNSFIIQQDSLDPKNFNQIKGKNMYGKFIENKLRTLLVKGNGEAVNYNRNDNGVLETISKQFCSNIEFVLENNEIDQIKCMKQTDGTTFPPSKFPEADRKLKGFLWREDEQPKTKEDIFIKDGKPARKPLFKGNPPATKKGKKSVKKKEKSNP</sequence>
<feature type="signal peptide" evidence="3">
    <location>
        <begin position="1"/>
        <end position="19"/>
    </location>
</feature>
<dbReference type="EMBL" id="JBHULH010000004">
    <property type="protein sequence ID" value="MFD2567541.1"/>
    <property type="molecule type" value="Genomic_DNA"/>
</dbReference>
<evidence type="ECO:0000259" key="4">
    <source>
        <dbReference type="Pfam" id="PF13100"/>
    </source>
</evidence>
<comment type="caution">
    <text evidence="5">The sequence shown here is derived from an EMBL/GenBank/DDBJ whole genome shotgun (WGS) entry which is preliminary data.</text>
</comment>
<gene>
    <name evidence="5" type="ORF">ACFSRZ_09175</name>
</gene>
<evidence type="ECO:0000313" key="6">
    <source>
        <dbReference type="Proteomes" id="UP001597508"/>
    </source>
</evidence>
<feature type="compositionally biased region" description="Basic residues" evidence="2">
    <location>
        <begin position="520"/>
        <end position="534"/>
    </location>
</feature>
<keyword evidence="3" id="KW-0732">Signal</keyword>
<dbReference type="Gene3D" id="2.60.450.10">
    <property type="entry name" value="Lipopolysaccharide (LPS) transport protein A like domain"/>
    <property type="match status" value="3"/>
</dbReference>
<proteinExistence type="predicted"/>
<accession>A0ABW5LTG3</accession>
<feature type="region of interest" description="Disordered" evidence="2">
    <location>
        <begin position="493"/>
        <end position="534"/>
    </location>
</feature>
<dbReference type="InterPro" id="IPR005653">
    <property type="entry name" value="OstA-like_N"/>
</dbReference>
<dbReference type="PANTHER" id="PTHR30189:SF1">
    <property type="entry name" value="LPS-ASSEMBLY PROTEIN LPTD"/>
    <property type="match status" value="1"/>
</dbReference>
<evidence type="ECO:0000313" key="5">
    <source>
        <dbReference type="EMBL" id="MFD2567541.1"/>
    </source>
</evidence>
<feature type="compositionally biased region" description="Basic and acidic residues" evidence="2">
    <location>
        <begin position="493"/>
        <end position="506"/>
    </location>
</feature>
<organism evidence="5 6">
    <name type="scientific">Pseudotenacibaculum haliotis</name>
    <dbReference type="NCBI Taxonomy" id="1862138"/>
    <lineage>
        <taxon>Bacteria</taxon>
        <taxon>Pseudomonadati</taxon>
        <taxon>Bacteroidota</taxon>
        <taxon>Flavobacteriia</taxon>
        <taxon>Flavobacteriales</taxon>
        <taxon>Flavobacteriaceae</taxon>
        <taxon>Pseudotenacibaculum</taxon>
    </lineage>
</organism>
<dbReference type="InterPro" id="IPR050218">
    <property type="entry name" value="LptD"/>
</dbReference>
<evidence type="ECO:0000256" key="3">
    <source>
        <dbReference type="SAM" id="SignalP"/>
    </source>
</evidence>
<keyword evidence="1" id="KW-0472">Membrane</keyword>
<feature type="chain" id="PRO_5045772954" evidence="3">
    <location>
        <begin position="20"/>
        <end position="534"/>
    </location>
</feature>
<dbReference type="Pfam" id="PF13100">
    <property type="entry name" value="OstA_2"/>
    <property type="match status" value="1"/>
</dbReference>
<feature type="domain" description="Organic solvent tolerance-like N-terminal" evidence="4">
    <location>
        <begin position="22"/>
        <end position="177"/>
    </location>
</feature>
<dbReference type="RefSeq" id="WP_379666251.1">
    <property type="nucleotide sequence ID" value="NZ_JBHULH010000004.1"/>
</dbReference>
<dbReference type="PANTHER" id="PTHR30189">
    <property type="entry name" value="LPS-ASSEMBLY PROTEIN"/>
    <property type="match status" value="1"/>
</dbReference>
<dbReference type="Proteomes" id="UP001597508">
    <property type="component" value="Unassembled WGS sequence"/>
</dbReference>
<name>A0ABW5LTG3_9FLAO</name>
<protein>
    <submittedName>
        <fullName evidence="5">OstA-like protein</fullName>
    </submittedName>
</protein>
<reference evidence="6" key="1">
    <citation type="journal article" date="2019" name="Int. J. Syst. Evol. Microbiol.">
        <title>The Global Catalogue of Microorganisms (GCM) 10K type strain sequencing project: providing services to taxonomists for standard genome sequencing and annotation.</title>
        <authorList>
            <consortium name="The Broad Institute Genomics Platform"/>
            <consortium name="The Broad Institute Genome Sequencing Center for Infectious Disease"/>
            <person name="Wu L."/>
            <person name="Ma J."/>
        </authorList>
    </citation>
    <scope>NUCLEOTIDE SEQUENCE [LARGE SCALE GENOMIC DNA]</scope>
    <source>
        <strain evidence="6">KCTC 52127</strain>
    </source>
</reference>
<keyword evidence="1" id="KW-0998">Cell outer membrane</keyword>
<keyword evidence="6" id="KW-1185">Reference proteome</keyword>
<evidence type="ECO:0000256" key="2">
    <source>
        <dbReference type="SAM" id="MobiDB-lite"/>
    </source>
</evidence>
<evidence type="ECO:0000256" key="1">
    <source>
        <dbReference type="ARBA" id="ARBA00023237"/>
    </source>
</evidence>